<reference evidence="1 2" key="1">
    <citation type="submission" date="2019-05" db="EMBL/GenBank/DDBJ databases">
        <title>Another draft genome of Portunus trituberculatus and its Hox gene families provides insights of decapod evolution.</title>
        <authorList>
            <person name="Jeong J.-H."/>
            <person name="Song I."/>
            <person name="Kim S."/>
            <person name="Choi T."/>
            <person name="Kim D."/>
            <person name="Ryu S."/>
            <person name="Kim W."/>
        </authorList>
    </citation>
    <scope>NUCLEOTIDE SEQUENCE [LARGE SCALE GENOMIC DNA]</scope>
    <source>
        <tissue evidence="1">Muscle</tissue>
    </source>
</reference>
<dbReference type="AlphaFoldDB" id="A0A5B7CEZ1"/>
<evidence type="ECO:0000313" key="2">
    <source>
        <dbReference type="Proteomes" id="UP000324222"/>
    </source>
</evidence>
<dbReference type="EMBL" id="VSRR010000009">
    <property type="protein sequence ID" value="MPC07808.1"/>
    <property type="molecule type" value="Genomic_DNA"/>
</dbReference>
<comment type="caution">
    <text evidence="1">The sequence shown here is derived from an EMBL/GenBank/DDBJ whole genome shotgun (WGS) entry which is preliminary data.</text>
</comment>
<accession>A0A5B7CEZ1</accession>
<dbReference type="Proteomes" id="UP000324222">
    <property type="component" value="Unassembled WGS sequence"/>
</dbReference>
<proteinExistence type="predicted"/>
<name>A0A5B7CEZ1_PORTR</name>
<protein>
    <submittedName>
        <fullName evidence="1">Uncharacterized protein</fullName>
    </submittedName>
</protein>
<evidence type="ECO:0000313" key="1">
    <source>
        <dbReference type="EMBL" id="MPC07808.1"/>
    </source>
</evidence>
<keyword evidence="2" id="KW-1185">Reference proteome</keyword>
<sequence>MYDVLQQVTGEAGVPEGSLRCQMLLLLSPRARNLEHSMDSNMVNTARHGTARHGTDGQGRNFGQHISLSWYRKHLAYKYEPMYSHSHVQNITVHDLTSGNNRSIIFLCTHTKRNTVDRGTIFPRSLNTDQRY</sequence>
<organism evidence="1 2">
    <name type="scientific">Portunus trituberculatus</name>
    <name type="common">Swimming crab</name>
    <name type="synonym">Neptunus trituberculatus</name>
    <dbReference type="NCBI Taxonomy" id="210409"/>
    <lineage>
        <taxon>Eukaryota</taxon>
        <taxon>Metazoa</taxon>
        <taxon>Ecdysozoa</taxon>
        <taxon>Arthropoda</taxon>
        <taxon>Crustacea</taxon>
        <taxon>Multicrustacea</taxon>
        <taxon>Malacostraca</taxon>
        <taxon>Eumalacostraca</taxon>
        <taxon>Eucarida</taxon>
        <taxon>Decapoda</taxon>
        <taxon>Pleocyemata</taxon>
        <taxon>Brachyura</taxon>
        <taxon>Eubrachyura</taxon>
        <taxon>Portunoidea</taxon>
        <taxon>Portunidae</taxon>
        <taxon>Portuninae</taxon>
        <taxon>Portunus</taxon>
    </lineage>
</organism>
<gene>
    <name evidence="1" type="ORF">E2C01_000375</name>
</gene>